<evidence type="ECO:0000313" key="3">
    <source>
        <dbReference type="Proteomes" id="UP000676325"/>
    </source>
</evidence>
<dbReference type="EMBL" id="JAGSOH010000086">
    <property type="protein sequence ID" value="MBR7829442.1"/>
    <property type="molecule type" value="Genomic_DNA"/>
</dbReference>
<evidence type="ECO:0000313" key="2">
    <source>
        <dbReference type="EMBL" id="MBR7829442.1"/>
    </source>
</evidence>
<dbReference type="RefSeq" id="WP_212520576.1">
    <property type="nucleotide sequence ID" value="NZ_JAGSOH010000086.1"/>
</dbReference>
<organism evidence="2 3">
    <name type="scientific">Actinospica acidithermotolerans</name>
    <dbReference type="NCBI Taxonomy" id="2828514"/>
    <lineage>
        <taxon>Bacteria</taxon>
        <taxon>Bacillati</taxon>
        <taxon>Actinomycetota</taxon>
        <taxon>Actinomycetes</taxon>
        <taxon>Catenulisporales</taxon>
        <taxon>Actinospicaceae</taxon>
        <taxon>Actinospica</taxon>
    </lineage>
</organism>
<name>A0A941EDP3_9ACTN</name>
<protein>
    <submittedName>
        <fullName evidence="2">Uncharacterized protein</fullName>
    </submittedName>
</protein>
<comment type="caution">
    <text evidence="2">The sequence shown here is derived from an EMBL/GenBank/DDBJ whole genome shotgun (WGS) entry which is preliminary data.</text>
</comment>
<sequence>MYPIVIQSVVTALIGSRLRWRRMDRSGMGALPSTLGPRVPCASQRSSGQATAAGRP</sequence>
<evidence type="ECO:0000256" key="1">
    <source>
        <dbReference type="SAM" id="MobiDB-lite"/>
    </source>
</evidence>
<gene>
    <name evidence="2" type="ORF">KDK95_24260</name>
</gene>
<reference evidence="2" key="1">
    <citation type="submission" date="2021-04" db="EMBL/GenBank/DDBJ databases">
        <title>Genome based classification of Actinospica acidithermotolerans sp. nov., an actinobacterium isolated from an Indonesian hot spring.</title>
        <authorList>
            <person name="Kusuma A.B."/>
            <person name="Putra K.E."/>
            <person name="Nafisah S."/>
            <person name="Loh J."/>
            <person name="Nouioui I."/>
            <person name="Goodfellow M."/>
        </authorList>
    </citation>
    <scope>NUCLEOTIDE SEQUENCE</scope>
    <source>
        <strain evidence="2">MGRD01-02</strain>
    </source>
</reference>
<dbReference type="AlphaFoldDB" id="A0A941EDP3"/>
<proteinExistence type="predicted"/>
<accession>A0A941EDP3</accession>
<feature type="region of interest" description="Disordered" evidence="1">
    <location>
        <begin position="27"/>
        <end position="56"/>
    </location>
</feature>
<dbReference type="Proteomes" id="UP000676325">
    <property type="component" value="Unassembled WGS sequence"/>
</dbReference>
<keyword evidence="3" id="KW-1185">Reference proteome</keyword>